<feature type="region of interest" description="Disordered" evidence="1">
    <location>
        <begin position="160"/>
        <end position="214"/>
    </location>
</feature>
<dbReference type="PANTHER" id="PTHR36055:SF1">
    <property type="entry name" value="C2H2-LIKE ZINC FINGER PROTEIN"/>
    <property type="match status" value="1"/>
</dbReference>
<name>A0A9Q0JS22_9MAGN</name>
<gene>
    <name evidence="2" type="ORF">NE237_027566</name>
</gene>
<accession>A0A9Q0JS22</accession>
<evidence type="ECO:0000313" key="3">
    <source>
        <dbReference type="Proteomes" id="UP001141806"/>
    </source>
</evidence>
<dbReference type="EMBL" id="JAMYWD010000012">
    <property type="protein sequence ID" value="KAJ4950734.1"/>
    <property type="molecule type" value="Genomic_DNA"/>
</dbReference>
<proteinExistence type="predicted"/>
<reference evidence="2" key="1">
    <citation type="journal article" date="2023" name="Plant J.">
        <title>The genome of the king protea, Protea cynaroides.</title>
        <authorList>
            <person name="Chang J."/>
            <person name="Duong T.A."/>
            <person name="Schoeman C."/>
            <person name="Ma X."/>
            <person name="Roodt D."/>
            <person name="Barker N."/>
            <person name="Li Z."/>
            <person name="Van de Peer Y."/>
            <person name="Mizrachi E."/>
        </authorList>
    </citation>
    <scope>NUCLEOTIDE SEQUENCE</scope>
    <source>
        <tissue evidence="2">Young leaves</tissue>
    </source>
</reference>
<dbReference type="PANTHER" id="PTHR36055">
    <property type="entry name" value="C2H2-LIKE ZINC FINGER PROTEIN"/>
    <property type="match status" value="1"/>
</dbReference>
<dbReference type="Proteomes" id="UP001141806">
    <property type="component" value="Unassembled WGS sequence"/>
</dbReference>
<feature type="region of interest" description="Disordered" evidence="1">
    <location>
        <begin position="80"/>
        <end position="103"/>
    </location>
</feature>
<dbReference type="AlphaFoldDB" id="A0A9Q0JS22"/>
<comment type="caution">
    <text evidence="2">The sequence shown here is derived from an EMBL/GenBank/DDBJ whole genome shotgun (WGS) entry which is preliminary data.</text>
</comment>
<dbReference type="OrthoDB" id="191139at2759"/>
<keyword evidence="3" id="KW-1185">Reference proteome</keyword>
<feature type="compositionally biased region" description="Basic and acidic residues" evidence="1">
    <location>
        <begin position="93"/>
        <end position="103"/>
    </location>
</feature>
<evidence type="ECO:0000256" key="1">
    <source>
        <dbReference type="SAM" id="MobiDB-lite"/>
    </source>
</evidence>
<sequence length="214" mass="23862">MSISLIGLETSLFISLLLKKFLHLNSISEEGLTVFRDQVPFLPQVHIKAGAALLDVVHGRPSRIGFLCPPMNCLLKKLRQKEQKSNEQSQQTDGDKEDSKRVRHLKTDVKADTGGQIGFRGQDIEMAFGNMSSDNCQNVDPRIQQGGGWWQPILAQKQLPKSQRGMPNDLYSGQNALKLRAVQKHGSYKEQRTASMASGHKYGHGKPSSELERV</sequence>
<organism evidence="2 3">
    <name type="scientific">Protea cynaroides</name>
    <dbReference type="NCBI Taxonomy" id="273540"/>
    <lineage>
        <taxon>Eukaryota</taxon>
        <taxon>Viridiplantae</taxon>
        <taxon>Streptophyta</taxon>
        <taxon>Embryophyta</taxon>
        <taxon>Tracheophyta</taxon>
        <taxon>Spermatophyta</taxon>
        <taxon>Magnoliopsida</taxon>
        <taxon>Proteales</taxon>
        <taxon>Proteaceae</taxon>
        <taxon>Protea</taxon>
    </lineage>
</organism>
<evidence type="ECO:0000313" key="2">
    <source>
        <dbReference type="EMBL" id="KAJ4950734.1"/>
    </source>
</evidence>
<protein>
    <submittedName>
        <fullName evidence="2">Uncharacterized protein</fullName>
    </submittedName>
</protein>